<feature type="domain" description="OTU" evidence="8">
    <location>
        <begin position="225"/>
        <end position="437"/>
    </location>
</feature>
<feature type="region of interest" description="Disordered" evidence="7">
    <location>
        <begin position="33"/>
        <end position="165"/>
    </location>
</feature>
<comment type="catalytic activity">
    <reaction evidence="1">
        <text>Thiol-dependent hydrolysis of ester, thioester, amide, peptide and isopeptide bonds formed by the C-terminal Gly of ubiquitin (a 76-residue protein attached to proteins as an intracellular targeting signal).</text>
        <dbReference type="EC" id="3.4.19.12"/>
    </reaction>
</comment>
<gene>
    <name evidence="9" type="ORF">DNG_03096</name>
</gene>
<keyword evidence="5" id="KW-0378">Hydrolase</keyword>
<evidence type="ECO:0000256" key="6">
    <source>
        <dbReference type="ARBA" id="ARBA00022807"/>
    </source>
</evidence>
<dbReference type="InterPro" id="IPR042467">
    <property type="entry name" value="Peptidase_C65_otubain_sub2"/>
</dbReference>
<dbReference type="GO" id="GO:0004843">
    <property type="term" value="F:cysteine-type deubiquitinase activity"/>
    <property type="evidence" value="ECO:0007669"/>
    <property type="project" value="UniProtKB-EC"/>
</dbReference>
<dbReference type="Proteomes" id="UP001187682">
    <property type="component" value="Unassembled WGS sequence"/>
</dbReference>
<evidence type="ECO:0000256" key="1">
    <source>
        <dbReference type="ARBA" id="ARBA00000707"/>
    </source>
</evidence>
<organism evidence="9 10">
    <name type="scientific">Cephalotrichum gorgonifer</name>
    <dbReference type="NCBI Taxonomy" id="2041049"/>
    <lineage>
        <taxon>Eukaryota</taxon>
        <taxon>Fungi</taxon>
        <taxon>Dikarya</taxon>
        <taxon>Ascomycota</taxon>
        <taxon>Pezizomycotina</taxon>
        <taxon>Sordariomycetes</taxon>
        <taxon>Hypocreomycetidae</taxon>
        <taxon>Microascales</taxon>
        <taxon>Microascaceae</taxon>
        <taxon>Cephalotrichum</taxon>
    </lineage>
</organism>
<dbReference type="GO" id="GO:0071108">
    <property type="term" value="P:protein K48-linked deubiquitination"/>
    <property type="evidence" value="ECO:0007669"/>
    <property type="project" value="TreeGrafter"/>
</dbReference>
<dbReference type="Gene3D" id="1.20.1300.20">
    <property type="entry name" value="Peptidase C65 Otubain, subdomain 2"/>
    <property type="match status" value="1"/>
</dbReference>
<dbReference type="InterPro" id="IPR042468">
    <property type="entry name" value="Peptidase_C65_otubain_sub1"/>
</dbReference>
<dbReference type="GO" id="GO:0005634">
    <property type="term" value="C:nucleus"/>
    <property type="evidence" value="ECO:0007669"/>
    <property type="project" value="TreeGrafter"/>
</dbReference>
<dbReference type="InterPro" id="IPR003323">
    <property type="entry name" value="OTU_dom"/>
</dbReference>
<feature type="region of interest" description="Disordered" evidence="7">
    <location>
        <begin position="507"/>
        <end position="561"/>
    </location>
</feature>
<dbReference type="AlphaFoldDB" id="A0AAE8MTL2"/>
<dbReference type="GO" id="GO:0043130">
    <property type="term" value="F:ubiquitin binding"/>
    <property type="evidence" value="ECO:0007669"/>
    <property type="project" value="TreeGrafter"/>
</dbReference>
<dbReference type="InterPro" id="IPR019400">
    <property type="entry name" value="Peptidase_C65_otubain"/>
</dbReference>
<keyword evidence="3" id="KW-0645">Protease</keyword>
<dbReference type="Gene3D" id="3.30.200.60">
    <property type="entry name" value="Peptidase C65 Otubain, subdomain 1"/>
    <property type="match status" value="1"/>
</dbReference>
<feature type="compositionally biased region" description="Low complexity" evidence="7">
    <location>
        <begin position="33"/>
        <end position="66"/>
    </location>
</feature>
<reference evidence="9" key="1">
    <citation type="submission" date="2018-03" db="EMBL/GenBank/DDBJ databases">
        <authorList>
            <person name="Guldener U."/>
        </authorList>
    </citation>
    <scope>NUCLEOTIDE SEQUENCE</scope>
</reference>
<accession>A0AAE8MTL2</accession>
<protein>
    <recommendedName>
        <fullName evidence="2">ubiquitinyl hydrolase 1</fullName>
        <ecNumber evidence="2">3.4.19.12</ecNumber>
    </recommendedName>
</protein>
<dbReference type="GO" id="GO:0006508">
    <property type="term" value="P:proteolysis"/>
    <property type="evidence" value="ECO:0007669"/>
    <property type="project" value="UniProtKB-KW"/>
</dbReference>
<evidence type="ECO:0000256" key="5">
    <source>
        <dbReference type="ARBA" id="ARBA00022801"/>
    </source>
</evidence>
<dbReference type="EC" id="3.4.19.12" evidence="2"/>
<name>A0AAE8MTL2_9PEZI</name>
<dbReference type="EMBL" id="ONZQ02000003">
    <property type="protein sequence ID" value="SPO00251.1"/>
    <property type="molecule type" value="Genomic_DNA"/>
</dbReference>
<dbReference type="PANTHER" id="PTHR12931:SF15">
    <property type="entry name" value="UBIQUITIN THIOESTERASE OTUBAIN-LIKE"/>
    <property type="match status" value="1"/>
</dbReference>
<evidence type="ECO:0000313" key="9">
    <source>
        <dbReference type="EMBL" id="SPO00251.1"/>
    </source>
</evidence>
<evidence type="ECO:0000313" key="10">
    <source>
        <dbReference type="Proteomes" id="UP001187682"/>
    </source>
</evidence>
<proteinExistence type="predicted"/>
<dbReference type="SUPFAM" id="SSF54001">
    <property type="entry name" value="Cysteine proteinases"/>
    <property type="match status" value="1"/>
</dbReference>
<keyword evidence="6" id="KW-0788">Thiol protease</keyword>
<evidence type="ECO:0000256" key="3">
    <source>
        <dbReference type="ARBA" id="ARBA00022670"/>
    </source>
</evidence>
<dbReference type="InterPro" id="IPR038765">
    <property type="entry name" value="Papain-like_cys_pep_sf"/>
</dbReference>
<evidence type="ECO:0000256" key="2">
    <source>
        <dbReference type="ARBA" id="ARBA00012759"/>
    </source>
</evidence>
<feature type="compositionally biased region" description="Basic residues" evidence="7">
    <location>
        <begin position="83"/>
        <end position="94"/>
    </location>
</feature>
<dbReference type="PROSITE" id="PS50802">
    <property type="entry name" value="OTU"/>
    <property type="match status" value="1"/>
</dbReference>
<keyword evidence="10" id="KW-1185">Reference proteome</keyword>
<evidence type="ECO:0000259" key="8">
    <source>
        <dbReference type="PROSITE" id="PS50802"/>
    </source>
</evidence>
<comment type="caution">
    <text evidence="9">The sequence shown here is derived from an EMBL/GenBank/DDBJ whole genome shotgun (WGS) entry which is preliminary data.</text>
</comment>
<feature type="region of interest" description="Disordered" evidence="7">
    <location>
        <begin position="618"/>
        <end position="642"/>
    </location>
</feature>
<keyword evidence="4" id="KW-0833">Ubl conjugation pathway</keyword>
<dbReference type="Pfam" id="PF10275">
    <property type="entry name" value="Peptidase_C65"/>
    <property type="match status" value="1"/>
</dbReference>
<feature type="compositionally biased region" description="Low complexity" evidence="7">
    <location>
        <begin position="508"/>
        <end position="521"/>
    </location>
</feature>
<feature type="compositionally biased region" description="Low complexity" evidence="7">
    <location>
        <begin position="95"/>
        <end position="140"/>
    </location>
</feature>
<evidence type="ECO:0000256" key="7">
    <source>
        <dbReference type="SAM" id="MobiDB-lite"/>
    </source>
</evidence>
<dbReference type="PANTHER" id="PTHR12931">
    <property type="entry name" value="UBIQUITIN THIOLESTERASE PROTEIN OTUB"/>
    <property type="match status" value="1"/>
</dbReference>
<dbReference type="CDD" id="cd22749">
    <property type="entry name" value="Otubain_C65"/>
    <property type="match status" value="1"/>
</dbReference>
<sequence>MFQPQPTPYAASCFNSYGVTDFSFPLALQNLPGASSSAPNSGGSTSSGSGSPPSASAGAGAGSAPGVAPPRRHVNHHPPGTHSHSHSHPQHQHQHQNQLRHQQHPHQQSLLYSASASASASASVSPVDSSHGHFSPASSHSHSHSHSHINSPYDATPATKMEQHESQGIMGDELAAQEAAAREYQPRLEGPLVGERISSSAISEEYAKADPIYVEKTLALPNVYSHYRPIQGDGNCGWRAIGFSYFETLIRSGDRNKVEGEVARITSLNQVLLTVGGYDRFLFEEMVEETVTLLRDIAASMSNPQAAVAILTERFNDRDASNAIIYHLRLLAASWLKGDPAPYEPFIPEGLGIAGYCSDVIQRVDCEIEQLGIMLLVNVLLKPIGFVLEIAYLDRSPGSQVNVYRFPDEANSPDAPPDAPVIYLLFRPDHYDILYRTPVTLQINRATGFTHQHDIEAHRQLESFTSVDYAPLAMLPSFSYAPGSMGAGGLQSESLASGMAADFVSLSQQRPQPQQAQWMPQGFADAMPPSAVSQPLPPQAPSPTETTSLPSRPAPSPAPATAVTPAAVVAPVAAIQNSYPLRFSPQCYKLEGSTFPEPNFTTAMFKNSHYNKAHYNNPNFHPEEWAPDEEFGGRGRRRKHEG</sequence>
<evidence type="ECO:0000256" key="4">
    <source>
        <dbReference type="ARBA" id="ARBA00022786"/>
    </source>
</evidence>